<comment type="subcellular location">
    <subcellularLocation>
        <location evidence="1">Cell membrane</location>
        <topology evidence="1">Multi-pass membrane protein</topology>
    </subcellularLocation>
</comment>
<feature type="domain" description="Mechanosensitive ion channel MscS C-terminal" evidence="9">
    <location>
        <begin position="182"/>
        <end position="266"/>
    </location>
</feature>
<sequence>MIDIQKFSAIKAFTLGGYDVTVGQLVFIPLVIICGYLLLKLLVRRITTQMHRRGMDVNVVQVVRRAIYILGLIVLSISALEMLNVPLAAFAFISGAVAIGVGFGAQNIINNFISGWILIWERPISINDFIETGGVSGTVEEINTRSTKIRRVDGVHLLVPNSKLIEETVTNWTLEDKLFRCTVRVGVAYGSDVDKVRSLLEKAVVDHELILSEPPPQIIFEDFGDSSLVFDAYFWVYSVGDKSAREIRSEIRFTINRLFADNGIAIAFPQRDIHLDGTLRLQQS</sequence>
<dbReference type="InterPro" id="IPR023408">
    <property type="entry name" value="MscS_beta-dom_sf"/>
</dbReference>
<evidence type="ECO:0000256" key="3">
    <source>
        <dbReference type="ARBA" id="ARBA00022475"/>
    </source>
</evidence>
<evidence type="ECO:0000256" key="5">
    <source>
        <dbReference type="ARBA" id="ARBA00022989"/>
    </source>
</evidence>
<dbReference type="Gene3D" id="2.30.30.60">
    <property type="match status" value="1"/>
</dbReference>
<feature type="domain" description="Mechanosensitive ion channel MscS" evidence="8">
    <location>
        <begin position="107"/>
        <end position="173"/>
    </location>
</feature>
<dbReference type="AlphaFoldDB" id="A0A0R2TUG4"/>
<dbReference type="InterPro" id="IPR052702">
    <property type="entry name" value="MscS-like_channel"/>
</dbReference>
<comment type="caution">
    <text evidence="10">The sequence shown here is derived from an EMBL/GenBank/DDBJ whole genome shotgun (WGS) entry which is preliminary data.</text>
</comment>
<proteinExistence type="inferred from homology"/>
<evidence type="ECO:0000256" key="6">
    <source>
        <dbReference type="ARBA" id="ARBA00023136"/>
    </source>
</evidence>
<evidence type="ECO:0000313" key="10">
    <source>
        <dbReference type="EMBL" id="KRO90446.1"/>
    </source>
</evidence>
<dbReference type="PROSITE" id="PS01246">
    <property type="entry name" value="UPF0003"/>
    <property type="match status" value="1"/>
</dbReference>
<dbReference type="InterPro" id="IPR006686">
    <property type="entry name" value="MscS_channel_CS"/>
</dbReference>
<accession>A0A0R2TUG4</accession>
<comment type="similarity">
    <text evidence="2">Belongs to the MscS (TC 1.A.23) family.</text>
</comment>
<dbReference type="InterPro" id="IPR006685">
    <property type="entry name" value="MscS_channel_2nd"/>
</dbReference>
<gene>
    <name evidence="10" type="ORF">ABS24_00870</name>
</gene>
<dbReference type="GO" id="GO:0008381">
    <property type="term" value="F:mechanosensitive monoatomic ion channel activity"/>
    <property type="evidence" value="ECO:0007669"/>
    <property type="project" value="UniProtKB-ARBA"/>
</dbReference>
<dbReference type="SUPFAM" id="SSF82861">
    <property type="entry name" value="Mechanosensitive channel protein MscS (YggB), transmembrane region"/>
    <property type="match status" value="1"/>
</dbReference>
<feature type="transmembrane region" description="Helical" evidence="7">
    <location>
        <begin position="20"/>
        <end position="42"/>
    </location>
</feature>
<keyword evidence="3" id="KW-1003">Cell membrane</keyword>
<organism evidence="10 11">
    <name type="scientific">SAR92 bacterium BACL26 MAG-121220-bin70</name>
    <dbReference type="NCBI Taxonomy" id="1655626"/>
    <lineage>
        <taxon>Bacteria</taxon>
        <taxon>Pseudomonadati</taxon>
        <taxon>Pseudomonadota</taxon>
        <taxon>Gammaproteobacteria</taxon>
        <taxon>Cellvibrionales</taxon>
        <taxon>Porticoccaceae</taxon>
        <taxon>SAR92 clade</taxon>
    </lineage>
</organism>
<dbReference type="SUPFAM" id="SSF50182">
    <property type="entry name" value="Sm-like ribonucleoproteins"/>
    <property type="match status" value="1"/>
</dbReference>
<dbReference type="Proteomes" id="UP000051213">
    <property type="component" value="Unassembled WGS sequence"/>
</dbReference>
<dbReference type="InterPro" id="IPR011066">
    <property type="entry name" value="MscS_channel_C_sf"/>
</dbReference>
<reference evidence="10 11" key="1">
    <citation type="submission" date="2015-10" db="EMBL/GenBank/DDBJ databases">
        <title>Metagenome-Assembled Genomes uncover a global brackish microbiome.</title>
        <authorList>
            <person name="Hugerth L.W."/>
            <person name="Larsson J."/>
            <person name="Alneberg J."/>
            <person name="Lindh M.V."/>
            <person name="Legrand C."/>
            <person name="Pinhassi J."/>
            <person name="Andersson A.F."/>
        </authorList>
    </citation>
    <scope>NUCLEOTIDE SEQUENCE [LARGE SCALE GENOMIC DNA]</scope>
    <source>
        <strain evidence="10">BACL26 MAG-121220-bin70</strain>
    </source>
</reference>
<evidence type="ECO:0000256" key="4">
    <source>
        <dbReference type="ARBA" id="ARBA00022692"/>
    </source>
</evidence>
<dbReference type="Gene3D" id="3.30.70.100">
    <property type="match status" value="1"/>
</dbReference>
<name>A0A0R2TUG4_9GAMM</name>
<dbReference type="GO" id="GO:0005886">
    <property type="term" value="C:plasma membrane"/>
    <property type="evidence" value="ECO:0007669"/>
    <property type="project" value="UniProtKB-SubCell"/>
</dbReference>
<evidence type="ECO:0000259" key="8">
    <source>
        <dbReference type="Pfam" id="PF00924"/>
    </source>
</evidence>
<protein>
    <submittedName>
        <fullName evidence="10">Mechanosensitive ion channel protein</fullName>
    </submittedName>
</protein>
<dbReference type="EMBL" id="LICA01000710">
    <property type="protein sequence ID" value="KRO90446.1"/>
    <property type="molecule type" value="Genomic_DNA"/>
</dbReference>
<dbReference type="PANTHER" id="PTHR30347:SF1">
    <property type="entry name" value="MECHANOSENSITIVE CHANNEL MSCK"/>
    <property type="match status" value="1"/>
</dbReference>
<dbReference type="Pfam" id="PF00924">
    <property type="entry name" value="MS_channel_2nd"/>
    <property type="match status" value="1"/>
</dbReference>
<evidence type="ECO:0000313" key="11">
    <source>
        <dbReference type="Proteomes" id="UP000051213"/>
    </source>
</evidence>
<evidence type="ECO:0000256" key="1">
    <source>
        <dbReference type="ARBA" id="ARBA00004651"/>
    </source>
</evidence>
<dbReference type="InterPro" id="IPR011014">
    <property type="entry name" value="MscS_channel_TM-2"/>
</dbReference>
<dbReference type="Gene3D" id="1.10.287.1260">
    <property type="match status" value="1"/>
</dbReference>
<dbReference type="InterPro" id="IPR010920">
    <property type="entry name" value="LSM_dom_sf"/>
</dbReference>
<keyword evidence="5 7" id="KW-1133">Transmembrane helix</keyword>
<dbReference type="InterPro" id="IPR049278">
    <property type="entry name" value="MS_channel_C"/>
</dbReference>
<evidence type="ECO:0000259" key="9">
    <source>
        <dbReference type="Pfam" id="PF21082"/>
    </source>
</evidence>
<evidence type="ECO:0000256" key="2">
    <source>
        <dbReference type="ARBA" id="ARBA00008017"/>
    </source>
</evidence>
<evidence type="ECO:0000256" key="7">
    <source>
        <dbReference type="SAM" id="Phobius"/>
    </source>
</evidence>
<feature type="transmembrane region" description="Helical" evidence="7">
    <location>
        <begin position="86"/>
        <end position="105"/>
    </location>
</feature>
<feature type="transmembrane region" description="Helical" evidence="7">
    <location>
        <begin position="62"/>
        <end position="80"/>
    </location>
</feature>
<dbReference type="Pfam" id="PF21082">
    <property type="entry name" value="MS_channel_3rd"/>
    <property type="match status" value="1"/>
</dbReference>
<dbReference type="SUPFAM" id="SSF82689">
    <property type="entry name" value="Mechanosensitive channel protein MscS (YggB), C-terminal domain"/>
    <property type="match status" value="1"/>
</dbReference>
<keyword evidence="4 7" id="KW-0812">Transmembrane</keyword>
<dbReference type="PANTHER" id="PTHR30347">
    <property type="entry name" value="POTASSIUM CHANNEL RELATED"/>
    <property type="match status" value="1"/>
</dbReference>
<keyword evidence="6 7" id="KW-0472">Membrane</keyword>